<dbReference type="Proteomes" id="UP000249081">
    <property type="component" value="Unassembled WGS sequence"/>
</dbReference>
<proteinExistence type="predicted"/>
<accession>A0A2W4WER0</accession>
<keyword evidence="1" id="KW-0732">Signal</keyword>
<reference evidence="2 3" key="2">
    <citation type="submission" date="2018-06" db="EMBL/GenBank/DDBJ databases">
        <title>Metagenomic assembly of (sub)arctic Cyanobacteria and their associated microbiome from non-axenic cultures.</title>
        <authorList>
            <person name="Baurain D."/>
        </authorList>
    </citation>
    <scope>NUCLEOTIDE SEQUENCE [LARGE SCALE GENOMIC DNA]</scope>
    <source>
        <strain evidence="2">ULC041bin1</strain>
    </source>
</reference>
<evidence type="ECO:0000313" key="3">
    <source>
        <dbReference type="Proteomes" id="UP000249081"/>
    </source>
</evidence>
<dbReference type="Pfam" id="PF10989">
    <property type="entry name" value="DUF2808"/>
    <property type="match status" value="1"/>
</dbReference>
<organism evidence="2 3">
    <name type="scientific">Shackletoniella antarctica</name>
    <dbReference type="NCBI Taxonomy" id="268115"/>
    <lineage>
        <taxon>Bacteria</taxon>
        <taxon>Bacillati</taxon>
        <taxon>Cyanobacteriota</taxon>
        <taxon>Cyanophyceae</taxon>
        <taxon>Oculatellales</taxon>
        <taxon>Oculatellaceae</taxon>
        <taxon>Shackletoniella</taxon>
    </lineage>
</organism>
<evidence type="ECO:0000256" key="1">
    <source>
        <dbReference type="SAM" id="SignalP"/>
    </source>
</evidence>
<dbReference type="AlphaFoldDB" id="A0A2W4WER0"/>
<feature type="chain" id="PRO_5016051145" description="DUF2808 domain-containing protein" evidence="1">
    <location>
        <begin position="22"/>
        <end position="191"/>
    </location>
</feature>
<dbReference type="EMBL" id="QBMN01000036">
    <property type="protein sequence ID" value="PZO42972.1"/>
    <property type="molecule type" value="Genomic_DNA"/>
</dbReference>
<dbReference type="InterPro" id="IPR021256">
    <property type="entry name" value="DUF2808"/>
</dbReference>
<evidence type="ECO:0008006" key="4">
    <source>
        <dbReference type="Google" id="ProtNLM"/>
    </source>
</evidence>
<feature type="signal peptide" evidence="1">
    <location>
        <begin position="1"/>
        <end position="21"/>
    </location>
</feature>
<comment type="caution">
    <text evidence="2">The sequence shown here is derived from an EMBL/GenBank/DDBJ whole genome shotgun (WGS) entry which is preliminary data.</text>
</comment>
<name>A0A2W4WER0_9CYAN</name>
<reference evidence="3" key="1">
    <citation type="submission" date="2018-04" db="EMBL/GenBank/DDBJ databases">
        <authorList>
            <person name="Cornet L."/>
        </authorList>
    </citation>
    <scope>NUCLEOTIDE SEQUENCE [LARGE SCALE GENOMIC DNA]</scope>
</reference>
<sequence>MTSLKQLLKLAALGLAAVAAAVGLNTALPLPTQAQSGLTIFGGVDTEYRLPYSIDFNIPHSTNSRYYLNVQRTKLPQDVISLEIDYPDTFTEIGGRFNADSIELRSGEWRGGDVIPVRAIDWLEDENRIEIIPEQPIPANTNLVVVLSNVRNPRRYGYHYFNLRMMYQGDVVNRYVGTWPMEIASDTNQRR</sequence>
<protein>
    <recommendedName>
        <fullName evidence="4">DUF2808 domain-containing protein</fullName>
    </recommendedName>
</protein>
<evidence type="ECO:0000313" key="2">
    <source>
        <dbReference type="EMBL" id="PZO42972.1"/>
    </source>
</evidence>
<gene>
    <name evidence="2" type="ORF">DCF17_07120</name>
</gene>